<dbReference type="OMA" id="GIFIWAC"/>
<dbReference type="EMBL" id="CYKH01002038">
    <property type="protein sequence ID" value="CUG92389.1"/>
    <property type="molecule type" value="Genomic_DNA"/>
</dbReference>
<feature type="region of interest" description="Disordered" evidence="1">
    <location>
        <begin position="1"/>
        <end position="22"/>
    </location>
</feature>
<evidence type="ECO:0000313" key="3">
    <source>
        <dbReference type="Proteomes" id="UP000051952"/>
    </source>
</evidence>
<dbReference type="VEuPathDB" id="TriTrypDB:BSAL_37040"/>
<protein>
    <submittedName>
        <fullName evidence="2">Uncharacterized protein</fullName>
    </submittedName>
</protein>
<feature type="non-terminal residue" evidence="2">
    <location>
        <position position="98"/>
    </location>
</feature>
<accession>A0A0S4JTF7</accession>
<dbReference type="Proteomes" id="UP000051952">
    <property type="component" value="Unassembled WGS sequence"/>
</dbReference>
<dbReference type="AlphaFoldDB" id="A0A0S4JTF7"/>
<gene>
    <name evidence="2" type="ORF">BSAL_37040</name>
</gene>
<dbReference type="OrthoDB" id="270348at2759"/>
<keyword evidence="3" id="KW-1185">Reference proteome</keyword>
<name>A0A0S4JTF7_BODSA</name>
<evidence type="ECO:0000256" key="1">
    <source>
        <dbReference type="SAM" id="MobiDB-lite"/>
    </source>
</evidence>
<organism evidence="2 3">
    <name type="scientific">Bodo saltans</name>
    <name type="common">Flagellated protozoan</name>
    <dbReference type="NCBI Taxonomy" id="75058"/>
    <lineage>
        <taxon>Eukaryota</taxon>
        <taxon>Discoba</taxon>
        <taxon>Euglenozoa</taxon>
        <taxon>Kinetoplastea</taxon>
        <taxon>Metakinetoplastina</taxon>
        <taxon>Eubodonida</taxon>
        <taxon>Bodonidae</taxon>
        <taxon>Bodo</taxon>
    </lineage>
</organism>
<sequence length="98" mass="10689">MGRRFGGHGPTEHDHSQSFSRPLTPEENFALLDQKRRPVSSVVPGKMFMRHWTAAEQSTVSIVNRGISIAVTVGIFIWACGYSGLGVNGLNAWHVAGI</sequence>
<evidence type="ECO:0000313" key="2">
    <source>
        <dbReference type="EMBL" id="CUG92389.1"/>
    </source>
</evidence>
<reference evidence="3" key="1">
    <citation type="submission" date="2015-09" db="EMBL/GenBank/DDBJ databases">
        <authorList>
            <consortium name="Pathogen Informatics"/>
        </authorList>
    </citation>
    <scope>NUCLEOTIDE SEQUENCE [LARGE SCALE GENOMIC DNA]</scope>
    <source>
        <strain evidence="3">Lake Konstanz</strain>
    </source>
</reference>
<proteinExistence type="predicted"/>